<accession>A0AAD5TUF1</accession>
<keyword evidence="2" id="KW-1185">Reference proteome</keyword>
<protein>
    <submittedName>
        <fullName evidence="1">Uncharacterized protein</fullName>
    </submittedName>
</protein>
<evidence type="ECO:0000313" key="2">
    <source>
        <dbReference type="Proteomes" id="UP001211065"/>
    </source>
</evidence>
<reference evidence="1" key="1">
    <citation type="submission" date="2020-05" db="EMBL/GenBank/DDBJ databases">
        <title>Phylogenomic resolution of chytrid fungi.</title>
        <authorList>
            <person name="Stajich J.E."/>
            <person name="Amses K."/>
            <person name="Simmons R."/>
            <person name="Seto K."/>
            <person name="Myers J."/>
            <person name="Bonds A."/>
            <person name="Quandt C.A."/>
            <person name="Barry K."/>
            <person name="Liu P."/>
            <person name="Grigoriev I."/>
            <person name="Longcore J.E."/>
            <person name="James T.Y."/>
        </authorList>
    </citation>
    <scope>NUCLEOTIDE SEQUENCE</scope>
    <source>
        <strain evidence="1">JEL0476</strain>
    </source>
</reference>
<name>A0AAD5TUF1_9FUNG</name>
<dbReference type="EMBL" id="JADGJW010001189">
    <property type="protein sequence ID" value="KAJ3205631.1"/>
    <property type="molecule type" value="Genomic_DNA"/>
</dbReference>
<sequence>MLSAHSPNFVYKTYETLLPTNNHPTSHSIEETNFSSLKNEWWNYSWAANNDPDSVDIQYIEIDNAKKNLIITPPETPQVVGKCIHGSQSLKCEECSKLNKCPHGRKVNIKVLLLKDKRIFFSQVVVKDVVVHQTVNITAKGQFAELAKVAQFVNMGREEVIAVNAVNSGGTSICEHDRRRYECRQCNGKGICEHQRVRSTCKECGGSRICPHRKLKQTCKECCGSSICQHMKYRSSCKVCLATDTNCIHGKERVICELGCSTKINDIKSKTLVSFDTSNLNIQDTKVESDNINLTTYS</sequence>
<dbReference type="AlphaFoldDB" id="A0AAD5TUF1"/>
<gene>
    <name evidence="1" type="ORF">HK099_000741</name>
</gene>
<dbReference type="Proteomes" id="UP001211065">
    <property type="component" value="Unassembled WGS sequence"/>
</dbReference>
<evidence type="ECO:0000313" key="1">
    <source>
        <dbReference type="EMBL" id="KAJ3205631.1"/>
    </source>
</evidence>
<comment type="caution">
    <text evidence="1">The sequence shown here is derived from an EMBL/GenBank/DDBJ whole genome shotgun (WGS) entry which is preliminary data.</text>
</comment>
<proteinExistence type="predicted"/>
<organism evidence="1 2">
    <name type="scientific">Clydaea vesicula</name>
    <dbReference type="NCBI Taxonomy" id="447962"/>
    <lineage>
        <taxon>Eukaryota</taxon>
        <taxon>Fungi</taxon>
        <taxon>Fungi incertae sedis</taxon>
        <taxon>Chytridiomycota</taxon>
        <taxon>Chytridiomycota incertae sedis</taxon>
        <taxon>Chytridiomycetes</taxon>
        <taxon>Lobulomycetales</taxon>
        <taxon>Lobulomycetaceae</taxon>
        <taxon>Clydaea</taxon>
    </lineage>
</organism>